<evidence type="ECO:0000256" key="1">
    <source>
        <dbReference type="ARBA" id="ARBA00023002"/>
    </source>
</evidence>
<dbReference type="GO" id="GO:0009570">
    <property type="term" value="C:chloroplast stroma"/>
    <property type="evidence" value="ECO:0007669"/>
    <property type="project" value="TreeGrafter"/>
</dbReference>
<dbReference type="PANTHER" id="PTHR21256">
    <property type="entry name" value="HISTIDINOL DEHYDROGENASE HDH"/>
    <property type="match status" value="1"/>
</dbReference>
<name>A0A4Y7IHI7_PAPSO</name>
<protein>
    <submittedName>
        <fullName evidence="3">Uncharacterized protein</fullName>
    </submittedName>
</protein>
<evidence type="ECO:0000256" key="2">
    <source>
        <dbReference type="RuleBase" id="RU004175"/>
    </source>
</evidence>
<dbReference type="GO" id="GO:0004399">
    <property type="term" value="F:histidinol dehydrogenase activity"/>
    <property type="evidence" value="ECO:0007669"/>
    <property type="project" value="TreeGrafter"/>
</dbReference>
<sequence length="289" mass="31503">MKSYRVSELSNTEVDSLMVRPPCTATDCRMQNSCSGYSPEKDGSICKEALLLICAKKAGVTHILKAGGAQAISAMAWGTSSCPKVLIFSSTFISGEIFGLGNQYVKAAKMILQAEHVPDSQVVLLIAGDGIYVEAIEKEISLQCQSLPRVYFAKAVAESFTLSLCLLVIWLRPSPFQILCPEHPIMNVKYAEKWEEFIESTGLIFLGPWTSESTGDYVSGTNLFLPTFGYSRMYSGVSLNSFLKFITVQSLTEEGSKLLGPHVVKMAEVEGLGAQKRAVVSPCMNNLIN</sequence>
<dbReference type="EMBL" id="CM010715">
    <property type="protein sequence ID" value="RZC48353.1"/>
    <property type="molecule type" value="Genomic_DNA"/>
</dbReference>
<dbReference type="GO" id="GO:0005829">
    <property type="term" value="C:cytosol"/>
    <property type="evidence" value="ECO:0007669"/>
    <property type="project" value="TreeGrafter"/>
</dbReference>
<dbReference type="Gene3D" id="3.40.50.1980">
    <property type="entry name" value="Nitrogenase molybdenum iron protein domain"/>
    <property type="match status" value="2"/>
</dbReference>
<dbReference type="Gramene" id="RZC48353">
    <property type="protein sequence ID" value="RZC48353"/>
    <property type="gene ID" value="C5167_041313"/>
</dbReference>
<evidence type="ECO:0000313" key="4">
    <source>
        <dbReference type="Proteomes" id="UP000316621"/>
    </source>
</evidence>
<dbReference type="Gene3D" id="1.20.5.1300">
    <property type="match status" value="1"/>
</dbReference>
<dbReference type="SUPFAM" id="SSF53720">
    <property type="entry name" value="ALDH-like"/>
    <property type="match status" value="1"/>
</dbReference>
<gene>
    <name evidence="3" type="ORF">C5167_041313</name>
</gene>
<dbReference type="PRINTS" id="PR00083">
    <property type="entry name" value="HOLDHDRGNASE"/>
</dbReference>
<accession>A0A4Y7IHI7</accession>
<keyword evidence="1" id="KW-0560">Oxidoreductase</keyword>
<dbReference type="STRING" id="3469.A0A4Y7IHI7"/>
<reference evidence="3 4" key="1">
    <citation type="journal article" date="2018" name="Science">
        <title>The opium poppy genome and morphinan production.</title>
        <authorList>
            <person name="Guo L."/>
            <person name="Winzer T."/>
            <person name="Yang X."/>
            <person name="Li Y."/>
            <person name="Ning Z."/>
            <person name="He Z."/>
            <person name="Teodor R."/>
            <person name="Lu Y."/>
            <person name="Bowser T.A."/>
            <person name="Graham I.A."/>
            <person name="Ye K."/>
        </authorList>
    </citation>
    <scope>NUCLEOTIDE SEQUENCE [LARGE SCALE GENOMIC DNA]</scope>
    <source>
        <strain evidence="4">cv. HN1</strain>
        <tissue evidence="3">Leaves</tissue>
    </source>
</reference>
<dbReference type="Pfam" id="PF00815">
    <property type="entry name" value="Histidinol_dh"/>
    <property type="match status" value="1"/>
</dbReference>
<dbReference type="GO" id="GO:0000105">
    <property type="term" value="P:L-histidine biosynthetic process"/>
    <property type="evidence" value="ECO:0007669"/>
    <property type="project" value="TreeGrafter"/>
</dbReference>
<dbReference type="PANTHER" id="PTHR21256:SF2">
    <property type="entry name" value="HISTIDINE BIOSYNTHESIS TRIFUNCTIONAL PROTEIN"/>
    <property type="match status" value="1"/>
</dbReference>
<dbReference type="GO" id="GO:0051287">
    <property type="term" value="F:NAD binding"/>
    <property type="evidence" value="ECO:0007669"/>
    <property type="project" value="InterPro"/>
</dbReference>
<dbReference type="GO" id="GO:0046872">
    <property type="term" value="F:metal ion binding"/>
    <property type="evidence" value="ECO:0007669"/>
    <property type="project" value="InterPro"/>
</dbReference>
<dbReference type="Proteomes" id="UP000316621">
    <property type="component" value="Chromosome 1"/>
</dbReference>
<keyword evidence="4" id="KW-1185">Reference proteome</keyword>
<evidence type="ECO:0000313" key="3">
    <source>
        <dbReference type="EMBL" id="RZC48353.1"/>
    </source>
</evidence>
<dbReference type="InterPro" id="IPR016161">
    <property type="entry name" value="Ald_DH/histidinol_DH"/>
</dbReference>
<proteinExistence type="inferred from homology"/>
<comment type="similarity">
    <text evidence="2">Belongs to the histidinol dehydrogenase family.</text>
</comment>
<organism evidence="3 4">
    <name type="scientific">Papaver somniferum</name>
    <name type="common">Opium poppy</name>
    <dbReference type="NCBI Taxonomy" id="3469"/>
    <lineage>
        <taxon>Eukaryota</taxon>
        <taxon>Viridiplantae</taxon>
        <taxon>Streptophyta</taxon>
        <taxon>Embryophyta</taxon>
        <taxon>Tracheophyta</taxon>
        <taxon>Spermatophyta</taxon>
        <taxon>Magnoliopsida</taxon>
        <taxon>Ranunculales</taxon>
        <taxon>Papaveraceae</taxon>
        <taxon>Papaveroideae</taxon>
        <taxon>Papaver</taxon>
    </lineage>
</organism>
<dbReference type="InterPro" id="IPR012131">
    <property type="entry name" value="Hstdl_DH"/>
</dbReference>
<dbReference type="AlphaFoldDB" id="A0A4Y7IHI7"/>